<keyword evidence="1 4" id="KW-0560">Oxidoreductase</keyword>
<dbReference type="FunFam" id="3.40.605.10:FF:000001">
    <property type="entry name" value="Aldehyde dehydrogenase 1"/>
    <property type="match status" value="1"/>
</dbReference>
<dbReference type="AlphaFoldDB" id="A0A1M6PAV0"/>
<reference evidence="7" key="1">
    <citation type="submission" date="2016-11" db="EMBL/GenBank/DDBJ databases">
        <authorList>
            <person name="Varghese N."/>
            <person name="Submissions S."/>
        </authorList>
    </citation>
    <scope>NUCLEOTIDE SEQUENCE [LARGE SCALE GENOMIC DNA]</scope>
    <source>
        <strain evidence="7">CGMCC 1.10835</strain>
    </source>
</reference>
<dbReference type="InterPro" id="IPR029510">
    <property type="entry name" value="Ald_DH_CS_GLU"/>
</dbReference>
<dbReference type="CDD" id="cd07092">
    <property type="entry name" value="ALDH_ABALDH-YdcW"/>
    <property type="match status" value="1"/>
</dbReference>
<evidence type="ECO:0000256" key="4">
    <source>
        <dbReference type="RuleBase" id="RU003345"/>
    </source>
</evidence>
<dbReference type="OrthoDB" id="9812625at2"/>
<dbReference type="InterPro" id="IPR016163">
    <property type="entry name" value="Ald_DH_C"/>
</dbReference>
<name>A0A1M6PAV0_9GAMM</name>
<dbReference type="GO" id="GO:0004030">
    <property type="term" value="F:aldehyde dehydrogenase [NAD(P)+] activity"/>
    <property type="evidence" value="ECO:0007669"/>
    <property type="project" value="UniProtKB-ARBA"/>
</dbReference>
<organism evidence="6 7">
    <name type="scientific">Marinobacter antarcticus</name>
    <dbReference type="NCBI Taxonomy" id="564117"/>
    <lineage>
        <taxon>Bacteria</taxon>
        <taxon>Pseudomonadati</taxon>
        <taxon>Pseudomonadota</taxon>
        <taxon>Gammaproteobacteria</taxon>
        <taxon>Pseudomonadales</taxon>
        <taxon>Marinobacteraceae</taxon>
        <taxon>Marinobacter</taxon>
    </lineage>
</organism>
<keyword evidence="7" id="KW-1185">Reference proteome</keyword>
<dbReference type="Gene3D" id="3.40.309.10">
    <property type="entry name" value="Aldehyde Dehydrogenase, Chain A, domain 2"/>
    <property type="match status" value="1"/>
</dbReference>
<dbReference type="PANTHER" id="PTHR11699">
    <property type="entry name" value="ALDEHYDE DEHYDROGENASE-RELATED"/>
    <property type="match status" value="1"/>
</dbReference>
<keyword evidence="2" id="KW-0520">NAD</keyword>
<evidence type="ECO:0000256" key="1">
    <source>
        <dbReference type="ARBA" id="ARBA00023002"/>
    </source>
</evidence>
<feature type="active site" evidence="3">
    <location>
        <position position="253"/>
    </location>
</feature>
<dbReference type="SUPFAM" id="SSF53720">
    <property type="entry name" value="ALDH-like"/>
    <property type="match status" value="1"/>
</dbReference>
<comment type="similarity">
    <text evidence="4">Belongs to the aldehyde dehydrogenase family.</text>
</comment>
<dbReference type="FunFam" id="3.40.309.10:FF:000010">
    <property type="entry name" value="Gamma-aminobutyraldehyde dehydrogenase"/>
    <property type="match status" value="1"/>
</dbReference>
<dbReference type="EMBL" id="FRAQ01000001">
    <property type="protein sequence ID" value="SHK05058.1"/>
    <property type="molecule type" value="Genomic_DNA"/>
</dbReference>
<feature type="domain" description="Aldehyde dehydrogenase" evidence="5">
    <location>
        <begin position="20"/>
        <end position="477"/>
    </location>
</feature>
<dbReference type="InterPro" id="IPR015657">
    <property type="entry name" value="Aminobutyraldehyde_DH"/>
</dbReference>
<dbReference type="PROSITE" id="PS00687">
    <property type="entry name" value="ALDEHYDE_DEHYDR_GLU"/>
    <property type="match status" value="1"/>
</dbReference>
<gene>
    <name evidence="6" type="ORF">SAMN05216369_0184</name>
</gene>
<dbReference type="Proteomes" id="UP000184497">
    <property type="component" value="Unassembled WGS sequence"/>
</dbReference>
<sequence>MNQMIKDIEHQMLINGMLVAGQGEAVDIVSPHNDERVLGISEATEAQVDEAVKAARAAFAGWSELTPKDRSLHMLGIADLIEDNAELFAKLECLDTGKPYHLMLDEEIPAVVDIFRFFAGAARCMNGSAGGEYLPGFTSMVRRDAIGVVASIAPWNYPLMMAAWKLGPALAAGNTVVLKPSELTPLTTLQLAAMLKDKLPAGVLNVVFGRGQTVGAPLTSHPDVDMVSLTGSIPTGQAIVSSGAATMKRTHMELGGKAPVIVFEDADIEKAVDGVKNFAFANAGQDCTAASRVYVQESIYDKFVDALTDAVRTLRVGMPFDDESEIGPVVSKAHLERVEGFVKRAEALDHTRVTIGGGRLDQPGNFFAPTVIADARQADEIVQKEVFGPVVSVTSFETESQVLDYANDSIYGLASSVWTRDTARATRLAAKLRYGCTWINTHMLLASEMPHGGVKMSGYGKDMSMYSLEDYTVVRHIMISHD</sequence>
<dbReference type="Pfam" id="PF00171">
    <property type="entry name" value="Aldedh"/>
    <property type="match status" value="1"/>
</dbReference>
<dbReference type="InterPro" id="IPR016160">
    <property type="entry name" value="Ald_DH_CS_CYS"/>
</dbReference>
<evidence type="ECO:0000313" key="6">
    <source>
        <dbReference type="EMBL" id="SHK05058.1"/>
    </source>
</evidence>
<dbReference type="NCBIfam" id="NF010000">
    <property type="entry name" value="PRK13473.1"/>
    <property type="match status" value="1"/>
</dbReference>
<evidence type="ECO:0000256" key="3">
    <source>
        <dbReference type="PROSITE-ProRule" id="PRU10007"/>
    </source>
</evidence>
<dbReference type="STRING" id="564117.SAMN05216369_0184"/>
<dbReference type="InterPro" id="IPR016162">
    <property type="entry name" value="Ald_DH_N"/>
</dbReference>
<dbReference type="PROSITE" id="PS00070">
    <property type="entry name" value="ALDEHYDE_DEHYDR_CYS"/>
    <property type="match status" value="1"/>
</dbReference>
<evidence type="ECO:0000313" key="7">
    <source>
        <dbReference type="Proteomes" id="UP000184497"/>
    </source>
</evidence>
<dbReference type="InterPro" id="IPR015590">
    <property type="entry name" value="Aldehyde_DH_dom"/>
</dbReference>
<protein>
    <submittedName>
        <fullName evidence="6">Aminobutyraldehyde dehydrogenase</fullName>
    </submittedName>
</protein>
<proteinExistence type="inferred from homology"/>
<dbReference type="InterPro" id="IPR016161">
    <property type="entry name" value="Ald_DH/histidinol_DH"/>
</dbReference>
<evidence type="ECO:0000259" key="5">
    <source>
        <dbReference type="Pfam" id="PF00171"/>
    </source>
</evidence>
<accession>A0A1M6PAV0</accession>
<evidence type="ECO:0000256" key="2">
    <source>
        <dbReference type="ARBA" id="ARBA00023027"/>
    </source>
</evidence>
<dbReference type="Gene3D" id="3.40.605.10">
    <property type="entry name" value="Aldehyde Dehydrogenase, Chain A, domain 1"/>
    <property type="match status" value="1"/>
</dbReference>